<dbReference type="Proteomes" id="UP001145050">
    <property type="component" value="Unassembled WGS sequence"/>
</dbReference>
<name>A0A9X3WUQ9_9BACI</name>
<dbReference type="RefSeq" id="WP_272436400.1">
    <property type="nucleotide sequence ID" value="NZ_JAMQKB010000007.1"/>
</dbReference>
<sequence>MTGLRPQPRGYRIVRVNPETGQIRDLLVNKTPGKKGGSEQPIAPRFSPDGKELYIVDFGVMEVAKGVIYPYAETGAV</sequence>
<dbReference type="EMBL" id="JAMQKB010000007">
    <property type="protein sequence ID" value="MDC3424596.1"/>
    <property type="molecule type" value="Genomic_DNA"/>
</dbReference>
<accession>A0A9X3WUQ9</accession>
<evidence type="ECO:0000313" key="1">
    <source>
        <dbReference type="EMBL" id="MDC3424596.1"/>
    </source>
</evidence>
<organism evidence="1 2">
    <name type="scientific">Terrihalobacillus insolitus</name>
    <dbReference type="NCBI Taxonomy" id="2950438"/>
    <lineage>
        <taxon>Bacteria</taxon>
        <taxon>Bacillati</taxon>
        <taxon>Bacillota</taxon>
        <taxon>Bacilli</taxon>
        <taxon>Bacillales</taxon>
        <taxon>Bacillaceae</taxon>
        <taxon>Terrihalobacillus</taxon>
    </lineage>
</organism>
<dbReference type="SUPFAM" id="SSF63825">
    <property type="entry name" value="YWTD domain"/>
    <property type="match status" value="1"/>
</dbReference>
<keyword evidence="2" id="KW-1185">Reference proteome</keyword>
<gene>
    <name evidence="1" type="ORF">NC797_08745</name>
</gene>
<protein>
    <submittedName>
        <fullName evidence="1">Uncharacterized protein</fullName>
    </submittedName>
</protein>
<reference evidence="1" key="1">
    <citation type="submission" date="2022-06" db="EMBL/GenBank/DDBJ databases">
        <title>Aquibacillus sp. a new bacterium isolated from soil saline samples.</title>
        <authorList>
            <person name="Galisteo C."/>
            <person name="De La Haba R."/>
            <person name="Sanchez-Porro C."/>
            <person name="Ventosa A."/>
        </authorList>
    </citation>
    <scope>NUCLEOTIDE SEQUENCE</scope>
    <source>
        <strain evidence="1">3ASR75-11</strain>
    </source>
</reference>
<comment type="caution">
    <text evidence="1">The sequence shown here is derived from an EMBL/GenBank/DDBJ whole genome shotgun (WGS) entry which is preliminary data.</text>
</comment>
<proteinExistence type="predicted"/>
<dbReference type="AlphaFoldDB" id="A0A9X3WUQ9"/>
<evidence type="ECO:0000313" key="2">
    <source>
        <dbReference type="Proteomes" id="UP001145050"/>
    </source>
</evidence>